<evidence type="ECO:0000256" key="5">
    <source>
        <dbReference type="ARBA" id="ARBA00022801"/>
    </source>
</evidence>
<dbReference type="FunFam" id="3.40.50.1000:FF:000029">
    <property type="entry name" value="3-deoxy-D-manno-octulosonate 8-phosphate phosphatase KdsC"/>
    <property type="match status" value="1"/>
</dbReference>
<comment type="subunit">
    <text evidence="3">Homotetramer.</text>
</comment>
<dbReference type="SUPFAM" id="SSF56784">
    <property type="entry name" value="HAD-like"/>
    <property type="match status" value="1"/>
</dbReference>
<evidence type="ECO:0000256" key="1">
    <source>
        <dbReference type="ARBA" id="ARBA00001946"/>
    </source>
</evidence>
<dbReference type="Pfam" id="PF00702">
    <property type="entry name" value="Hydrolase"/>
    <property type="match status" value="1"/>
</dbReference>
<sequence>MKERLSKIRLLLLDVDGVLTDGRITYDANGIESKSFDVKDGHGLKMLQRTGIKVGIITGRESEIVALRARELGIEILYQGAKQKLPPYEAILQEHGLEDHEVAYVGDDLVDLPILNRVGFAVTVADGVEELRGPVDYVTRRPGGHGAVREVCDLLLKETGFWTEVTGRYFSETRN</sequence>
<evidence type="ECO:0000256" key="4">
    <source>
        <dbReference type="ARBA" id="ARBA00022723"/>
    </source>
</evidence>
<dbReference type="GO" id="GO:0046872">
    <property type="term" value="F:metal ion binding"/>
    <property type="evidence" value="ECO:0007669"/>
    <property type="project" value="UniProtKB-KW"/>
</dbReference>
<evidence type="ECO:0000256" key="7">
    <source>
        <dbReference type="PIRSR" id="PIRSR006118-2"/>
    </source>
</evidence>
<dbReference type="NCBIfam" id="TIGR01662">
    <property type="entry name" value="HAD-SF-IIIA"/>
    <property type="match status" value="1"/>
</dbReference>
<dbReference type="RefSeq" id="WP_072282563.1">
    <property type="nucleotide sequence ID" value="NZ_CP015519.1"/>
</dbReference>
<dbReference type="STRING" id="1842532.A7E78_01230"/>
<comment type="similarity">
    <text evidence="2">Belongs to the KdsC family.</text>
</comment>
<dbReference type="OrthoDB" id="9805604at2"/>
<dbReference type="AlphaFoldDB" id="A0A1L3GL09"/>
<dbReference type="PIRSF" id="PIRSF006118">
    <property type="entry name" value="KDO8-P_Ptase"/>
    <property type="match status" value="1"/>
</dbReference>
<dbReference type="SFLD" id="SFLDS00003">
    <property type="entry name" value="Haloacid_Dehalogenase"/>
    <property type="match status" value="1"/>
</dbReference>
<name>A0A1L3GL09_9BACT</name>
<dbReference type="EMBL" id="CP015519">
    <property type="protein sequence ID" value="APG26602.1"/>
    <property type="molecule type" value="Genomic_DNA"/>
</dbReference>
<dbReference type="Gene3D" id="3.40.50.1000">
    <property type="entry name" value="HAD superfamily/HAD-like"/>
    <property type="match status" value="1"/>
</dbReference>
<reference evidence="8 9" key="1">
    <citation type="journal article" date="2017" name="Genome Announc.">
        <title>Complete Genome Sequences of Two Acetylene-Fermenting Pelobacter acetylenicus Strains.</title>
        <authorList>
            <person name="Sutton J.M."/>
            <person name="Baesman S.M."/>
            <person name="Fierst J.L."/>
            <person name="Poret-Peterson A.T."/>
            <person name="Oremland R.S."/>
            <person name="Dunlap D.S."/>
            <person name="Akob D.M."/>
        </authorList>
    </citation>
    <scope>NUCLEOTIDE SEQUENCE [LARGE SCALE GENOMIC DNA]</scope>
    <source>
        <strain evidence="8 9">SFB93</strain>
    </source>
</reference>
<feature type="binding site" evidence="7">
    <location>
        <position position="14"/>
    </location>
    <ligand>
        <name>Mg(2+)</name>
        <dbReference type="ChEBI" id="CHEBI:18420"/>
    </ligand>
</feature>
<organism evidence="8 9">
    <name type="scientific">Syntrophotalea acetylenivorans</name>
    <dbReference type="NCBI Taxonomy" id="1842532"/>
    <lineage>
        <taxon>Bacteria</taxon>
        <taxon>Pseudomonadati</taxon>
        <taxon>Thermodesulfobacteriota</taxon>
        <taxon>Desulfuromonadia</taxon>
        <taxon>Desulfuromonadales</taxon>
        <taxon>Syntrophotaleaceae</taxon>
        <taxon>Syntrophotalea</taxon>
    </lineage>
</organism>
<dbReference type="GO" id="GO:0016788">
    <property type="term" value="F:hydrolase activity, acting on ester bonds"/>
    <property type="evidence" value="ECO:0007669"/>
    <property type="project" value="InterPro"/>
</dbReference>
<accession>A0A1L3GL09</accession>
<feature type="binding site" evidence="7">
    <location>
        <position position="16"/>
    </location>
    <ligand>
        <name>substrate</name>
    </ligand>
</feature>
<evidence type="ECO:0000256" key="3">
    <source>
        <dbReference type="ARBA" id="ARBA00011881"/>
    </source>
</evidence>
<dbReference type="SFLD" id="SFLDG01136">
    <property type="entry name" value="C1.6:_Phosphoserine_Phosphatas"/>
    <property type="match status" value="1"/>
</dbReference>
<dbReference type="InterPro" id="IPR006549">
    <property type="entry name" value="HAD-SF_hydro_IIIA"/>
</dbReference>
<evidence type="ECO:0000313" key="9">
    <source>
        <dbReference type="Proteomes" id="UP000182517"/>
    </source>
</evidence>
<proteinExistence type="inferred from homology"/>
<keyword evidence="4 7" id="KW-0479">Metal-binding</keyword>
<dbReference type="GO" id="GO:0008781">
    <property type="term" value="F:N-acylneuraminate cytidylyltransferase activity"/>
    <property type="evidence" value="ECO:0007669"/>
    <property type="project" value="TreeGrafter"/>
</dbReference>
<dbReference type="InterPro" id="IPR023214">
    <property type="entry name" value="HAD_sf"/>
</dbReference>
<dbReference type="CDD" id="cd01630">
    <property type="entry name" value="HAD_KDO-like"/>
    <property type="match status" value="1"/>
</dbReference>
<dbReference type="PANTHER" id="PTHR21485:SF3">
    <property type="entry name" value="N-ACYLNEURAMINATE CYTIDYLYLTRANSFERASE"/>
    <property type="match status" value="1"/>
</dbReference>
<keyword evidence="9" id="KW-1185">Reference proteome</keyword>
<evidence type="ECO:0000256" key="6">
    <source>
        <dbReference type="ARBA" id="ARBA00022842"/>
    </source>
</evidence>
<dbReference type="SFLD" id="SFLDG01138">
    <property type="entry name" value="C1.6.2:_Deoxy-d-mannose-octulo"/>
    <property type="match status" value="1"/>
</dbReference>
<dbReference type="NCBIfam" id="TIGR01670">
    <property type="entry name" value="KdsC-phosphatas"/>
    <property type="match status" value="1"/>
</dbReference>
<evidence type="ECO:0000256" key="2">
    <source>
        <dbReference type="ARBA" id="ARBA00005893"/>
    </source>
</evidence>
<keyword evidence="5" id="KW-0378">Hydrolase</keyword>
<dbReference type="InterPro" id="IPR050793">
    <property type="entry name" value="CMP-NeuNAc_synthase"/>
</dbReference>
<dbReference type="Proteomes" id="UP000182517">
    <property type="component" value="Chromosome"/>
</dbReference>
<protein>
    <submittedName>
        <fullName evidence="8">Phenylphosphate carboxylase subunit delta</fullName>
    </submittedName>
</protein>
<dbReference type="InterPro" id="IPR036412">
    <property type="entry name" value="HAD-like_sf"/>
</dbReference>
<feature type="binding site" evidence="7">
    <location>
        <position position="107"/>
    </location>
    <ligand>
        <name>Mg(2+)</name>
        <dbReference type="ChEBI" id="CHEBI:18420"/>
    </ligand>
</feature>
<evidence type="ECO:0000313" key="8">
    <source>
        <dbReference type="EMBL" id="APG26602.1"/>
    </source>
</evidence>
<dbReference type="KEGG" id="pef:A7E78_01230"/>
<dbReference type="PANTHER" id="PTHR21485">
    <property type="entry name" value="HAD SUPERFAMILY MEMBERS CMAS AND KDSC"/>
    <property type="match status" value="1"/>
</dbReference>
<dbReference type="InterPro" id="IPR010023">
    <property type="entry name" value="KdsC_fam"/>
</dbReference>
<gene>
    <name evidence="8" type="ORF">A7E78_01230</name>
</gene>
<comment type="cofactor">
    <cofactor evidence="1 7">
        <name>Mg(2+)</name>
        <dbReference type="ChEBI" id="CHEBI:18420"/>
    </cofactor>
</comment>
<keyword evidence="6 7" id="KW-0460">Magnesium</keyword>